<dbReference type="Pfam" id="PF13646">
    <property type="entry name" value="HEAT_2"/>
    <property type="match status" value="1"/>
</dbReference>
<dbReference type="InterPro" id="IPR011989">
    <property type="entry name" value="ARM-like"/>
</dbReference>
<feature type="region of interest" description="Disordered" evidence="1">
    <location>
        <begin position="476"/>
        <end position="497"/>
    </location>
</feature>
<feature type="compositionally biased region" description="Low complexity" evidence="1">
    <location>
        <begin position="47"/>
        <end position="58"/>
    </location>
</feature>
<feature type="compositionally biased region" description="Low complexity" evidence="1">
    <location>
        <begin position="476"/>
        <end position="487"/>
    </location>
</feature>
<dbReference type="OrthoDB" id="5980716at2759"/>
<organism evidence="2 3">
    <name type="scientific">Chytriomyces confervae</name>
    <dbReference type="NCBI Taxonomy" id="246404"/>
    <lineage>
        <taxon>Eukaryota</taxon>
        <taxon>Fungi</taxon>
        <taxon>Fungi incertae sedis</taxon>
        <taxon>Chytridiomycota</taxon>
        <taxon>Chytridiomycota incertae sedis</taxon>
        <taxon>Chytridiomycetes</taxon>
        <taxon>Chytridiales</taxon>
        <taxon>Chytriomycetaceae</taxon>
        <taxon>Chytriomyces</taxon>
    </lineage>
</organism>
<dbReference type="PANTHER" id="PTHR12697:SF5">
    <property type="entry name" value="DEOXYHYPUSINE HYDROXYLASE"/>
    <property type="match status" value="1"/>
</dbReference>
<feature type="compositionally biased region" description="Basic and acidic residues" evidence="1">
    <location>
        <begin position="908"/>
        <end position="918"/>
    </location>
</feature>
<accession>A0A507F8H5</accession>
<comment type="caution">
    <text evidence="2">The sequence shown here is derived from an EMBL/GenBank/DDBJ whole genome shotgun (WGS) entry which is preliminary data.</text>
</comment>
<protein>
    <submittedName>
        <fullName evidence="2">Uncharacterized protein</fullName>
    </submittedName>
</protein>
<dbReference type="InterPro" id="IPR016024">
    <property type="entry name" value="ARM-type_fold"/>
</dbReference>
<feature type="compositionally biased region" description="Low complexity" evidence="1">
    <location>
        <begin position="366"/>
        <end position="416"/>
    </location>
</feature>
<name>A0A507F8H5_9FUNG</name>
<dbReference type="GO" id="GO:0019135">
    <property type="term" value="F:deoxyhypusine monooxygenase activity"/>
    <property type="evidence" value="ECO:0007669"/>
    <property type="project" value="TreeGrafter"/>
</dbReference>
<sequence length="1558" mass="168763">MEHGHHHHNHKGYGDIFDMQVHPIPRIPRPHRKALLNLPKREKKSYILGPSGSTLSSPPITPPRLQPTTTTPSQAARKTSVKPQHPYMHENSIAAAIDVAYIPNTRTRLVHPPPRLPPFYDAYLKDVARLSKILDDGDDDGGGGGGGGISGLSVASLVPVLKFEGGVAEGLRRVGAFRVGGFAGKSMVGGGSGDAAVADAHEARVAEARKEQRRVHSSMKMSAPENGEGYEPPLENEDFEPGAVSRPNENEQRGERGWKGAVKMTGFERNVPYMLDVWQRVEGVDLIGIMGVPVGGTGEAENRKLHSARSMEKRVVSPFEAVGSPSASLLATSPHRNEGAPSDANLVISKSRASFDHSSTRPHTNATTVSTSTDTTAPSTTDTVPATPASAKSAKSTTPFKDHQTPTTPLPTAAPTIDAKTLSSGTISLLKHLTQETKSNNNTEPALLPASEVERVLRLTLTGAGQTTHDVLQTTSSVSFSSSNSIGGKTGGGGSSTLLKRRKRQTYRLRANGGFVLDTTPESEFLLVLPVSMTDGEDEMGGEEGAYRRRSVGAMSPDGLSGLPQGLMKEKAGVDGAKALSHMLQKATAKPWSAGKLPKSRVKPENTTENALNLTRLVTLIKRYKTTESALTGLESPENIKLESMADFLMTPFTHLEQIPEKNTIAYKILHQTLLFCLLTSPEEDNPHHPLRFESARLLIQLQDFVQLPRWETIAFKTTLLEALNSTTNNSLTNSTSSSAELCGATAQESFLAAITLCTSLGHVDTKTVRKVKQGLGDFQPAIRLQAMQCLSKLPLRHASGVFDMLVSEGVNNTSWRVRMDVVELVSVWIQRVVSDDGVGAIREERLNGDTEGTVVDAMECMSRQVVGEDRESGEDEDTARVEEVRAESRNGEKGDPDESNSSNQINEDTKGGRKEAVSAKIQSKRVSTVRKTSLGITSTDSQTMRPYSLADRLEPQMARAVQMLLDMMWNDWSQDVRTLATKALARLGKGKLVFERIISLLQMKDPARKIDALKCLNALGIVTEDALEAYLDAFKDPYFAVRVEATKVACKIVTAENRALVNTLLDRMSDFDHRVRAYAIKAIGLCQCREPRIRETLYYSLIHDASASVRAEAIHATVQLGLLHPDAQLRETIHVLMETDRDDNVRIEAERVLTRGGYIMDLEKRKTGAAAAAAAASGVDDSNESPSLGGGPEDSSHGAGPRVSVSKTSNSLGGNMTIAAVLGGVYGPVSTATTGGRGVSPNVTMKSNAPSSPPSNQNSSTNHGAKSTITVPTTSGPRVPINILPAAIQDVSSREDVELYFRDCLVGELEQQAVIDQVKDMSVASVVLREVEQMERDNADLPELGLELEFRKAEKWGQAEQHCSMHAGSNTSFALNPRWTDLHRFSLDQSPLLQEKGHAVAFSPPKPPVLRSLVIVSHAVRDVFKSALHPRRSIQRKVASKSSTLHGTFILSGEAVSKTSGRVFKKQKQEIVLDKSGVISGVKQPDSPGGKQVELSGQVEWDHTEGLVFWQELLQEACIVQYFGTIQLTATGSLVVEGEFIGLNEHGTFVYHLNQAH</sequence>
<reference evidence="2 3" key="1">
    <citation type="journal article" date="2019" name="Sci. Rep.">
        <title>Comparative genomics of chytrid fungi reveal insights into the obligate biotrophic and pathogenic lifestyle of Synchytrium endobioticum.</title>
        <authorList>
            <person name="van de Vossenberg B.T.L.H."/>
            <person name="Warris S."/>
            <person name="Nguyen H.D.T."/>
            <person name="van Gent-Pelzer M.P.E."/>
            <person name="Joly D.L."/>
            <person name="van de Geest H.C."/>
            <person name="Bonants P.J.M."/>
            <person name="Smith D.S."/>
            <person name="Levesque C.A."/>
            <person name="van der Lee T.A.J."/>
        </authorList>
    </citation>
    <scope>NUCLEOTIDE SEQUENCE [LARGE SCALE GENOMIC DNA]</scope>
    <source>
        <strain evidence="2 3">CBS 675.73</strain>
    </source>
</reference>
<dbReference type="Proteomes" id="UP000320333">
    <property type="component" value="Unassembled WGS sequence"/>
</dbReference>
<keyword evidence="3" id="KW-1185">Reference proteome</keyword>
<proteinExistence type="predicted"/>
<feature type="region of interest" description="Disordered" evidence="1">
    <location>
        <begin position="209"/>
        <end position="256"/>
    </location>
</feature>
<dbReference type="EMBL" id="QEAP01000216">
    <property type="protein sequence ID" value="TPX72589.1"/>
    <property type="molecule type" value="Genomic_DNA"/>
</dbReference>
<feature type="region of interest" description="Disordered" evidence="1">
    <location>
        <begin position="1176"/>
        <end position="1211"/>
    </location>
</feature>
<feature type="region of interest" description="Disordered" evidence="1">
    <location>
        <begin position="865"/>
        <end position="925"/>
    </location>
</feature>
<feature type="region of interest" description="Disordered" evidence="1">
    <location>
        <begin position="1234"/>
        <end position="1277"/>
    </location>
</feature>
<evidence type="ECO:0000313" key="2">
    <source>
        <dbReference type="EMBL" id="TPX72589.1"/>
    </source>
</evidence>
<dbReference type="PANTHER" id="PTHR12697">
    <property type="entry name" value="PBS LYASE HEAT-LIKE PROTEIN"/>
    <property type="match status" value="1"/>
</dbReference>
<feature type="compositionally biased region" description="Low complexity" evidence="1">
    <location>
        <begin position="1248"/>
        <end position="1261"/>
    </location>
</feature>
<feature type="region of interest" description="Disordered" evidence="1">
    <location>
        <begin position="353"/>
        <end position="416"/>
    </location>
</feature>
<evidence type="ECO:0000256" key="1">
    <source>
        <dbReference type="SAM" id="MobiDB-lite"/>
    </source>
</evidence>
<feature type="region of interest" description="Disordered" evidence="1">
    <location>
        <begin position="40"/>
        <end position="83"/>
    </location>
</feature>
<evidence type="ECO:0000313" key="3">
    <source>
        <dbReference type="Proteomes" id="UP000320333"/>
    </source>
</evidence>
<feature type="compositionally biased region" description="Basic and acidic residues" evidence="1">
    <location>
        <begin position="879"/>
        <end position="897"/>
    </location>
</feature>
<dbReference type="Gene3D" id="1.25.10.10">
    <property type="entry name" value="Leucine-rich Repeat Variant"/>
    <property type="match status" value="1"/>
</dbReference>
<dbReference type="SUPFAM" id="SSF48371">
    <property type="entry name" value="ARM repeat"/>
    <property type="match status" value="1"/>
</dbReference>
<feature type="compositionally biased region" description="Polar residues" evidence="1">
    <location>
        <begin position="1262"/>
        <end position="1277"/>
    </location>
</feature>
<gene>
    <name evidence="2" type="ORF">CcCBS67573_g05732</name>
</gene>